<dbReference type="Pfam" id="PF16916">
    <property type="entry name" value="ZT_dimer"/>
    <property type="match status" value="1"/>
</dbReference>
<keyword evidence="8 9" id="KW-0472">Membrane</keyword>
<evidence type="ECO:0000256" key="5">
    <source>
        <dbReference type="ARBA" id="ARBA00022906"/>
    </source>
</evidence>
<feature type="transmembrane region" description="Helical" evidence="9">
    <location>
        <begin position="56"/>
        <end position="76"/>
    </location>
</feature>
<feature type="transmembrane region" description="Helical" evidence="9">
    <location>
        <begin position="128"/>
        <end position="152"/>
    </location>
</feature>
<dbReference type="Proteomes" id="UP001191082">
    <property type="component" value="Unassembled WGS sequence"/>
</dbReference>
<keyword evidence="4 9" id="KW-0812">Transmembrane</keyword>
<dbReference type="InterPro" id="IPR058533">
    <property type="entry name" value="Cation_efflux_TM"/>
</dbReference>
<dbReference type="InterPro" id="IPR002524">
    <property type="entry name" value="Cation_efflux"/>
</dbReference>
<dbReference type="Gene3D" id="1.20.1510.10">
    <property type="entry name" value="Cation efflux protein transmembrane domain"/>
    <property type="match status" value="1"/>
</dbReference>
<evidence type="ECO:0000256" key="3">
    <source>
        <dbReference type="ARBA" id="ARBA00022448"/>
    </source>
</evidence>
<proteinExistence type="inferred from homology"/>
<feature type="transmembrane region" description="Helical" evidence="9">
    <location>
        <begin position="30"/>
        <end position="50"/>
    </location>
</feature>
<evidence type="ECO:0000256" key="9">
    <source>
        <dbReference type="SAM" id="Phobius"/>
    </source>
</evidence>
<evidence type="ECO:0000313" key="12">
    <source>
        <dbReference type="EMBL" id="TMV12977.1"/>
    </source>
</evidence>
<dbReference type="PANTHER" id="PTHR11562">
    <property type="entry name" value="CATION EFFLUX PROTEIN/ ZINC TRANSPORTER"/>
    <property type="match status" value="1"/>
</dbReference>
<evidence type="ECO:0000256" key="4">
    <source>
        <dbReference type="ARBA" id="ARBA00022692"/>
    </source>
</evidence>
<name>A0ABY2X9B9_9RHOB</name>
<feature type="domain" description="Cation efflux protein transmembrane" evidence="10">
    <location>
        <begin position="30"/>
        <end position="211"/>
    </location>
</feature>
<sequence length="315" mass="34016">MPHDHHDHTGLGHHGHSHAHIDPNAGDARLIWAIVVNMGLTLAQVVGGILSGSLALIADALHNFSDAIALIIAIIARRIARRPATPGMSFGYGRAEVVAALVNYTTLVVLALYLIYEGVLRALAPEPIDGWMVVWIAGIALAVDLVTAALTYSMSKDSMNIRAAFLHNLADALGSVAVILAGTFVILWGYTWVDPLATLLIAGYILWHVATEIGGVIRVLMLGSPPQIDMTGLAGVMEETDGVAGVHHLHVWQMQENQTTLEAHVQIEPGRWFEADAIKARLKHQLGERFGIDHSTLELECANHACRNPRQFGHG</sequence>
<dbReference type="EMBL" id="VCPC01000002">
    <property type="protein sequence ID" value="TMV12977.1"/>
    <property type="molecule type" value="Genomic_DNA"/>
</dbReference>
<dbReference type="SUPFAM" id="SSF161111">
    <property type="entry name" value="Cation efflux protein transmembrane domain-like"/>
    <property type="match status" value="1"/>
</dbReference>
<organism evidence="12 13">
    <name type="scientific">Arenibacterium halophilum</name>
    <dbReference type="NCBI Taxonomy" id="2583821"/>
    <lineage>
        <taxon>Bacteria</taxon>
        <taxon>Pseudomonadati</taxon>
        <taxon>Pseudomonadota</taxon>
        <taxon>Alphaproteobacteria</taxon>
        <taxon>Rhodobacterales</taxon>
        <taxon>Paracoccaceae</taxon>
        <taxon>Arenibacterium</taxon>
    </lineage>
</organism>
<feature type="transmembrane region" description="Helical" evidence="9">
    <location>
        <begin position="196"/>
        <end position="220"/>
    </location>
</feature>
<evidence type="ECO:0000256" key="6">
    <source>
        <dbReference type="ARBA" id="ARBA00022989"/>
    </source>
</evidence>
<comment type="similarity">
    <text evidence="2">Belongs to the cation diffusion facilitator (CDF) transporter (TC 2.A.4) family. SLC30A subfamily.</text>
</comment>
<dbReference type="InterPro" id="IPR027470">
    <property type="entry name" value="Cation_efflux_CTD"/>
</dbReference>
<feature type="transmembrane region" description="Helical" evidence="9">
    <location>
        <begin position="97"/>
        <end position="116"/>
    </location>
</feature>
<reference evidence="12 13" key="1">
    <citation type="submission" date="2019-05" db="EMBL/GenBank/DDBJ databases">
        <title>Marivita sp. nov. isolated from sea sediment.</title>
        <authorList>
            <person name="Kim W."/>
        </authorList>
    </citation>
    <scope>NUCLEOTIDE SEQUENCE [LARGE SCALE GENOMIC DNA]</scope>
    <source>
        <strain evidence="12 13">CAU 1492</strain>
    </source>
</reference>
<evidence type="ECO:0000256" key="1">
    <source>
        <dbReference type="ARBA" id="ARBA00004141"/>
    </source>
</evidence>
<dbReference type="RefSeq" id="WP_138863533.1">
    <property type="nucleotide sequence ID" value="NZ_VCPC01000002.1"/>
</dbReference>
<evidence type="ECO:0000259" key="10">
    <source>
        <dbReference type="Pfam" id="PF01545"/>
    </source>
</evidence>
<evidence type="ECO:0000313" key="13">
    <source>
        <dbReference type="Proteomes" id="UP001191082"/>
    </source>
</evidence>
<keyword evidence="13" id="KW-1185">Reference proteome</keyword>
<comment type="subcellular location">
    <subcellularLocation>
        <location evidence="1">Membrane</location>
        <topology evidence="1">Multi-pass membrane protein</topology>
    </subcellularLocation>
</comment>
<evidence type="ECO:0000256" key="2">
    <source>
        <dbReference type="ARBA" id="ARBA00008873"/>
    </source>
</evidence>
<dbReference type="InterPro" id="IPR027469">
    <property type="entry name" value="Cation_efflux_TMD_sf"/>
</dbReference>
<keyword evidence="7" id="KW-0406">Ion transport</keyword>
<keyword evidence="5" id="KW-0864">Zinc transport</keyword>
<evidence type="ECO:0000256" key="7">
    <source>
        <dbReference type="ARBA" id="ARBA00023065"/>
    </source>
</evidence>
<feature type="domain" description="Cation efflux protein cytoplasmic" evidence="11">
    <location>
        <begin position="225"/>
        <end position="300"/>
    </location>
</feature>
<feature type="transmembrane region" description="Helical" evidence="9">
    <location>
        <begin position="164"/>
        <end position="190"/>
    </location>
</feature>
<evidence type="ECO:0000259" key="11">
    <source>
        <dbReference type="Pfam" id="PF16916"/>
    </source>
</evidence>
<keyword evidence="5" id="KW-0862">Zinc</keyword>
<dbReference type="InterPro" id="IPR036837">
    <property type="entry name" value="Cation_efflux_CTD_sf"/>
</dbReference>
<comment type="caution">
    <text evidence="12">The sequence shown here is derived from an EMBL/GenBank/DDBJ whole genome shotgun (WGS) entry which is preliminary data.</text>
</comment>
<dbReference type="PANTHER" id="PTHR11562:SF17">
    <property type="entry name" value="RE54080P-RELATED"/>
    <property type="match status" value="1"/>
</dbReference>
<dbReference type="InterPro" id="IPR050681">
    <property type="entry name" value="CDF/SLC30A"/>
</dbReference>
<dbReference type="SUPFAM" id="SSF160240">
    <property type="entry name" value="Cation efflux protein cytoplasmic domain-like"/>
    <property type="match status" value="1"/>
</dbReference>
<dbReference type="NCBIfam" id="TIGR01297">
    <property type="entry name" value="CDF"/>
    <property type="match status" value="1"/>
</dbReference>
<protein>
    <submittedName>
        <fullName evidence="12">Cation transporter</fullName>
    </submittedName>
</protein>
<keyword evidence="6 9" id="KW-1133">Transmembrane helix</keyword>
<keyword evidence="3" id="KW-0813">Transport</keyword>
<dbReference type="Pfam" id="PF01545">
    <property type="entry name" value="Cation_efflux"/>
    <property type="match status" value="1"/>
</dbReference>
<evidence type="ECO:0000256" key="8">
    <source>
        <dbReference type="ARBA" id="ARBA00023136"/>
    </source>
</evidence>
<gene>
    <name evidence="12" type="ORF">FGK64_09290</name>
</gene>
<accession>A0ABY2X9B9</accession>